<feature type="domain" description="Metallo-beta-lactamase" evidence="5">
    <location>
        <begin position="60"/>
        <end position="274"/>
    </location>
</feature>
<organism evidence="6 7">
    <name type="scientific">Ramlibacter henchirensis</name>
    <dbReference type="NCBI Taxonomy" id="204072"/>
    <lineage>
        <taxon>Bacteria</taxon>
        <taxon>Pseudomonadati</taxon>
        <taxon>Pseudomonadota</taxon>
        <taxon>Betaproteobacteria</taxon>
        <taxon>Burkholderiales</taxon>
        <taxon>Comamonadaceae</taxon>
        <taxon>Ramlibacter</taxon>
    </lineage>
</organism>
<dbReference type="EMBL" id="SMLM01000002">
    <property type="protein sequence ID" value="TFZ02598.1"/>
    <property type="molecule type" value="Genomic_DNA"/>
</dbReference>
<dbReference type="Proteomes" id="UP000298180">
    <property type="component" value="Unassembled WGS sequence"/>
</dbReference>
<keyword evidence="2" id="KW-0479">Metal-binding</keyword>
<keyword evidence="7" id="KW-1185">Reference proteome</keyword>
<evidence type="ECO:0000256" key="1">
    <source>
        <dbReference type="ARBA" id="ARBA00007749"/>
    </source>
</evidence>
<comment type="caution">
    <text evidence="6">The sequence shown here is derived from an EMBL/GenBank/DDBJ whole genome shotgun (WGS) entry which is preliminary data.</text>
</comment>
<dbReference type="SUPFAM" id="SSF56281">
    <property type="entry name" value="Metallo-hydrolase/oxidoreductase"/>
    <property type="match status" value="1"/>
</dbReference>
<name>A0A4Z0BWH5_9BURK</name>
<evidence type="ECO:0000313" key="6">
    <source>
        <dbReference type="EMBL" id="TFZ02598.1"/>
    </source>
</evidence>
<evidence type="ECO:0000313" key="7">
    <source>
        <dbReference type="Proteomes" id="UP000298180"/>
    </source>
</evidence>
<evidence type="ECO:0000256" key="2">
    <source>
        <dbReference type="ARBA" id="ARBA00022723"/>
    </source>
</evidence>
<dbReference type="OrthoDB" id="5443440at2"/>
<dbReference type="PANTHER" id="PTHR42978:SF6">
    <property type="entry name" value="QUORUM-QUENCHING LACTONASE YTNP-RELATED"/>
    <property type="match status" value="1"/>
</dbReference>
<comment type="similarity">
    <text evidence="1">Belongs to the metallo-beta-lactamase superfamily.</text>
</comment>
<dbReference type="Gene3D" id="3.60.15.10">
    <property type="entry name" value="Ribonuclease Z/Hydroxyacylglutathione hydrolase-like"/>
    <property type="match status" value="1"/>
</dbReference>
<evidence type="ECO:0000259" key="5">
    <source>
        <dbReference type="SMART" id="SM00849"/>
    </source>
</evidence>
<evidence type="ECO:0000256" key="3">
    <source>
        <dbReference type="ARBA" id="ARBA00022801"/>
    </source>
</evidence>
<dbReference type="RefSeq" id="WP_135264123.1">
    <property type="nucleotide sequence ID" value="NZ_SMLM01000002.1"/>
</dbReference>
<dbReference type="SMART" id="SM00849">
    <property type="entry name" value="Lactamase_B"/>
    <property type="match status" value="1"/>
</dbReference>
<dbReference type="InterPro" id="IPR001279">
    <property type="entry name" value="Metallo-B-lactamas"/>
</dbReference>
<evidence type="ECO:0000256" key="4">
    <source>
        <dbReference type="ARBA" id="ARBA00022833"/>
    </source>
</evidence>
<gene>
    <name evidence="6" type="ORF">EZ313_15170</name>
</gene>
<protein>
    <submittedName>
        <fullName evidence="6">MBL fold metallo-hydrolase</fullName>
    </submittedName>
</protein>
<dbReference type="CDD" id="cd16277">
    <property type="entry name" value="metallo-hydrolase-like_MBL-fold"/>
    <property type="match status" value="1"/>
</dbReference>
<dbReference type="GO" id="GO:0016787">
    <property type="term" value="F:hydrolase activity"/>
    <property type="evidence" value="ECO:0007669"/>
    <property type="project" value="UniProtKB-KW"/>
</dbReference>
<accession>A0A4Z0BWH5</accession>
<dbReference type="PANTHER" id="PTHR42978">
    <property type="entry name" value="QUORUM-QUENCHING LACTONASE YTNP-RELATED-RELATED"/>
    <property type="match status" value="1"/>
</dbReference>
<reference evidence="6 7" key="1">
    <citation type="submission" date="2019-03" db="EMBL/GenBank/DDBJ databases">
        <title>Ramlibacter henchirensis DSM 14656, whole genome shotgun sequence.</title>
        <authorList>
            <person name="Zhang X."/>
            <person name="Feng G."/>
            <person name="Zhu H."/>
        </authorList>
    </citation>
    <scope>NUCLEOTIDE SEQUENCE [LARGE SCALE GENOMIC DNA]</scope>
    <source>
        <strain evidence="6 7">DSM 14656</strain>
    </source>
</reference>
<dbReference type="Pfam" id="PF00753">
    <property type="entry name" value="Lactamase_B"/>
    <property type="match status" value="1"/>
</dbReference>
<keyword evidence="3 6" id="KW-0378">Hydrolase</keyword>
<dbReference type="AlphaFoldDB" id="A0A4Z0BWH5"/>
<dbReference type="GO" id="GO:0046872">
    <property type="term" value="F:metal ion binding"/>
    <property type="evidence" value="ECO:0007669"/>
    <property type="project" value="UniProtKB-KW"/>
</dbReference>
<keyword evidence="4" id="KW-0862">Zinc</keyword>
<dbReference type="InterPro" id="IPR036866">
    <property type="entry name" value="RibonucZ/Hydroxyglut_hydro"/>
</dbReference>
<sequence length="298" mass="33462">MNLTWQIGDSTVTRIEEQLGAGSYPPDQYFKGFDPTVVQSNLSWLAPNHYVPESDALITSVHSWLVRTKHHTILVDACSGNHKDRHFWPRFHMLETPYLERLAEAGVAPEDIDFVMCTHLHADHIGWNTMLKDGRWVPTFPNARYVLSRRECDHWDPAKNPEGADDPHRRIAYQDSVLPVIEAGLAELVSGPHSIGDQLLIEDAPGHTPGHILLKLLHPSGGGVFCGDVIHHPIQIYAPDWVMCFCEDPDQSRKTRRRVLEHCADTGALLLPTHFGAPHVAAIDRSRDGFAARWINPG</sequence>
<proteinExistence type="inferred from homology"/>
<dbReference type="InterPro" id="IPR051013">
    <property type="entry name" value="MBL_superfamily_lactonases"/>
</dbReference>